<dbReference type="Proteomes" id="UP000234681">
    <property type="component" value="Chromosome 1"/>
</dbReference>
<feature type="compositionally biased region" description="Polar residues" evidence="1">
    <location>
        <begin position="11"/>
        <end position="23"/>
    </location>
</feature>
<dbReference type="EMBL" id="CH473956">
    <property type="protein sequence ID" value="EDM17148.1"/>
    <property type="molecule type" value="Genomic_DNA"/>
</dbReference>
<reference evidence="2 3" key="1">
    <citation type="submission" date="2005-09" db="EMBL/GenBank/DDBJ databases">
        <authorList>
            <person name="Mural R.J."/>
            <person name="Li P.W."/>
            <person name="Adams M.D."/>
            <person name="Amanatides P.G."/>
            <person name="Baden-Tillson H."/>
            <person name="Barnstead M."/>
            <person name="Chin S.H."/>
            <person name="Dew I."/>
            <person name="Evans C.A."/>
            <person name="Ferriera S."/>
            <person name="Flanigan M."/>
            <person name="Fosler C."/>
            <person name="Glodek A."/>
            <person name="Gu Z."/>
            <person name="Holt R.A."/>
            <person name="Jennings D."/>
            <person name="Kraft C.L."/>
            <person name="Lu F."/>
            <person name="Nguyen T."/>
            <person name="Nusskern D.R."/>
            <person name="Pfannkoch C.M."/>
            <person name="Sitter C."/>
            <person name="Sutton G.G."/>
            <person name="Venter J.C."/>
            <person name="Wang Z."/>
            <person name="Woodage T."/>
            <person name="Zheng X.H."/>
            <person name="Zhong F."/>
        </authorList>
    </citation>
    <scope>NUCLEOTIDE SEQUENCE [LARGE SCALE GENOMIC DNA]</scope>
    <source>
        <strain>BN</strain>
        <strain evidence="3">Sprague-Dawley</strain>
    </source>
</reference>
<name>A6IA32_RAT</name>
<accession>A6IA32</accession>
<evidence type="ECO:0000313" key="2">
    <source>
        <dbReference type="EMBL" id="EDM17148.1"/>
    </source>
</evidence>
<sequence>MMWKGREERSTLSTQDLLTQCHR</sequence>
<gene>
    <name evidence="2" type="ORF">rCG_40145</name>
</gene>
<feature type="region of interest" description="Disordered" evidence="1">
    <location>
        <begin position="1"/>
        <end position="23"/>
    </location>
</feature>
<dbReference type="AlphaFoldDB" id="A6IA32"/>
<organism evidence="2 3">
    <name type="scientific">Rattus norvegicus</name>
    <name type="common">Rat</name>
    <dbReference type="NCBI Taxonomy" id="10116"/>
    <lineage>
        <taxon>Eukaryota</taxon>
        <taxon>Metazoa</taxon>
        <taxon>Chordata</taxon>
        <taxon>Craniata</taxon>
        <taxon>Vertebrata</taxon>
        <taxon>Euteleostomi</taxon>
        <taxon>Mammalia</taxon>
        <taxon>Eutheria</taxon>
        <taxon>Euarchontoglires</taxon>
        <taxon>Glires</taxon>
        <taxon>Rodentia</taxon>
        <taxon>Myomorpha</taxon>
        <taxon>Muroidea</taxon>
        <taxon>Muridae</taxon>
        <taxon>Murinae</taxon>
        <taxon>Rattus</taxon>
    </lineage>
</organism>
<protein>
    <submittedName>
        <fullName evidence="2">RCG40145</fullName>
    </submittedName>
</protein>
<evidence type="ECO:0000313" key="3">
    <source>
        <dbReference type="Proteomes" id="UP000234681"/>
    </source>
</evidence>
<feature type="compositionally biased region" description="Basic and acidic residues" evidence="1">
    <location>
        <begin position="1"/>
        <end position="10"/>
    </location>
</feature>
<proteinExistence type="predicted"/>
<evidence type="ECO:0000256" key="1">
    <source>
        <dbReference type="SAM" id="MobiDB-lite"/>
    </source>
</evidence>